<dbReference type="SUPFAM" id="SSF52058">
    <property type="entry name" value="L domain-like"/>
    <property type="match status" value="1"/>
</dbReference>
<evidence type="ECO:0000259" key="5">
    <source>
        <dbReference type="Pfam" id="PF23559"/>
    </source>
</evidence>
<dbReference type="Gene3D" id="3.40.50.300">
    <property type="entry name" value="P-loop containing nucleotide triphosphate hydrolases"/>
    <property type="match status" value="1"/>
</dbReference>
<dbReference type="InterPro" id="IPR058922">
    <property type="entry name" value="WHD_DRP"/>
</dbReference>
<proteinExistence type="predicted"/>
<evidence type="ECO:0008006" key="10">
    <source>
        <dbReference type="Google" id="ProtNLM"/>
    </source>
</evidence>
<feature type="domain" description="R13L1/DRL21-like LRR repeat region" evidence="7">
    <location>
        <begin position="463"/>
        <end position="588"/>
    </location>
</feature>
<dbReference type="InterPro" id="IPR027417">
    <property type="entry name" value="P-loop_NTPase"/>
</dbReference>
<dbReference type="InterPro" id="IPR055414">
    <property type="entry name" value="LRR_R13L4/SHOC2-like"/>
</dbReference>
<dbReference type="GO" id="GO:0002758">
    <property type="term" value="P:innate immune response-activating signaling pathway"/>
    <property type="evidence" value="ECO:0007669"/>
    <property type="project" value="UniProtKB-ARBA"/>
</dbReference>
<dbReference type="FunFam" id="1.10.10.10:FF:000322">
    <property type="entry name" value="Probable disease resistance protein At1g63360"/>
    <property type="match status" value="1"/>
</dbReference>
<accession>A0A9R0W5S3</accession>
<dbReference type="InterPro" id="IPR056789">
    <property type="entry name" value="LRR_R13L1-DRL21"/>
</dbReference>
<evidence type="ECO:0000256" key="2">
    <source>
        <dbReference type="ARBA" id="ARBA00022737"/>
    </source>
</evidence>
<dbReference type="Pfam" id="PF25019">
    <property type="entry name" value="LRR_R13L1-DRL21"/>
    <property type="match status" value="1"/>
</dbReference>
<dbReference type="Proteomes" id="UP000324705">
    <property type="component" value="Chromosome 4A"/>
</dbReference>
<gene>
    <name evidence="8" type="ORF">TRITD_4Av1G259180</name>
</gene>
<dbReference type="PRINTS" id="PR00364">
    <property type="entry name" value="DISEASERSIST"/>
</dbReference>
<keyword evidence="3" id="KW-0611">Plant defense</keyword>
<dbReference type="GO" id="GO:0043531">
    <property type="term" value="F:ADP binding"/>
    <property type="evidence" value="ECO:0007669"/>
    <property type="project" value="InterPro"/>
</dbReference>
<evidence type="ECO:0000259" key="6">
    <source>
        <dbReference type="Pfam" id="PF23598"/>
    </source>
</evidence>
<feature type="domain" description="Disease resistance protein winged helix" evidence="5">
    <location>
        <begin position="206"/>
        <end position="276"/>
    </location>
</feature>
<dbReference type="InterPro" id="IPR032675">
    <property type="entry name" value="LRR_dom_sf"/>
</dbReference>
<dbReference type="Pfam" id="PF23559">
    <property type="entry name" value="WHD_DRP"/>
    <property type="match status" value="1"/>
</dbReference>
<keyword evidence="2" id="KW-0677">Repeat</keyword>
<evidence type="ECO:0000313" key="9">
    <source>
        <dbReference type="Proteomes" id="UP000324705"/>
    </source>
</evidence>
<dbReference type="SUPFAM" id="SSF52540">
    <property type="entry name" value="P-loop containing nucleoside triphosphate hydrolases"/>
    <property type="match status" value="1"/>
</dbReference>
<name>A0A9R0W5S3_TRITD</name>
<dbReference type="Gramene" id="TRITD4Av1G259180.11">
    <property type="protein sequence ID" value="TRITD4Av1G259180.11"/>
    <property type="gene ID" value="TRITD4Av1G259180"/>
</dbReference>
<dbReference type="EMBL" id="LT934117">
    <property type="protein sequence ID" value="VAH99734.1"/>
    <property type="molecule type" value="Genomic_DNA"/>
</dbReference>
<organism evidence="8 9">
    <name type="scientific">Triticum turgidum subsp. durum</name>
    <name type="common">Durum wheat</name>
    <name type="synonym">Triticum durum</name>
    <dbReference type="NCBI Taxonomy" id="4567"/>
    <lineage>
        <taxon>Eukaryota</taxon>
        <taxon>Viridiplantae</taxon>
        <taxon>Streptophyta</taxon>
        <taxon>Embryophyta</taxon>
        <taxon>Tracheophyta</taxon>
        <taxon>Spermatophyta</taxon>
        <taxon>Magnoliopsida</taxon>
        <taxon>Liliopsida</taxon>
        <taxon>Poales</taxon>
        <taxon>Poaceae</taxon>
        <taxon>BOP clade</taxon>
        <taxon>Pooideae</taxon>
        <taxon>Triticodae</taxon>
        <taxon>Triticeae</taxon>
        <taxon>Triticinae</taxon>
        <taxon>Triticum</taxon>
    </lineage>
</organism>
<dbReference type="GO" id="GO:0042742">
    <property type="term" value="P:defense response to bacterium"/>
    <property type="evidence" value="ECO:0007669"/>
    <property type="project" value="UniProtKB-ARBA"/>
</dbReference>
<evidence type="ECO:0000259" key="7">
    <source>
        <dbReference type="Pfam" id="PF25019"/>
    </source>
</evidence>
<reference evidence="8 9" key="1">
    <citation type="submission" date="2017-09" db="EMBL/GenBank/DDBJ databases">
        <authorList>
            <consortium name="International Durum Wheat Genome Sequencing Consortium (IDWGSC)"/>
            <person name="Milanesi L."/>
        </authorList>
    </citation>
    <scope>NUCLEOTIDE SEQUENCE [LARGE SCALE GENOMIC DNA]</scope>
    <source>
        <strain evidence="9">cv. Svevo</strain>
    </source>
</reference>
<feature type="domain" description="Disease resistance R13L4/SHOC-2-like LRR" evidence="6">
    <location>
        <begin position="335"/>
        <end position="426"/>
    </location>
</feature>
<keyword evidence="1" id="KW-0433">Leucine-rich repeat</keyword>
<evidence type="ECO:0000259" key="4">
    <source>
        <dbReference type="Pfam" id="PF00931"/>
    </source>
</evidence>
<dbReference type="Pfam" id="PF23598">
    <property type="entry name" value="LRR_14"/>
    <property type="match status" value="1"/>
</dbReference>
<dbReference type="InterPro" id="IPR002182">
    <property type="entry name" value="NB-ARC"/>
</dbReference>
<evidence type="ECO:0000256" key="3">
    <source>
        <dbReference type="ARBA" id="ARBA00022821"/>
    </source>
</evidence>
<keyword evidence="9" id="KW-1185">Reference proteome</keyword>
<protein>
    <recommendedName>
        <fullName evidence="10">NB-ARC domain-containing protein</fullName>
    </recommendedName>
</protein>
<sequence length="1020" mass="116087">MWVSISRKVDVRRHTRDIIESASQGECPHIDNLDTLQRKLIDILQESGKFLLVLDDVWFEPDSESEWDQLLAPLISQHMGSKVLVTSRWDTFPAALCCEVCPLENMEDAQFLALFKHHAFSGPQIRNPQLREKLEDFAEQIAKRLGQSPLAAKVVGSQLKQKTHINAWKDALTIKIDKLGEPMRALLWSYKKLDPCLQRCFLYCSLFPKGHIYGVDELVHLWMAEGLIDLCNQNRRLEDIGMDCFKEMISVSFFQPAYKKYGVMQYVMHDLLHDMAESLSKEDYFRLEDDKVTEIPSTVRHISVRVNSMKKHKQSICELHHLLTIICIDPLMDDVDELFSQILQNLKKLRVLLLSSYNSRELPESIGELKHLRYLNISRTLISELPRSLCTLYHLQLLLLNDKVESPPEQLCNLRKLRHLEQRHDTSYMWTKKAWLQIPNIGKLTSLQQFEKFSVQKRKGYELQQLRDMNQIRGRLSLINLENVSGKDQALESKLHQKIHLDRLYLAWSCQNNIKAEDSLHLEILEGLMPPPQLGDLMIDGYKSSKYPGWSLSFVNCSELESLPSNTELFGNCSSFLLKNMPNLKTLSCLPLGLRMLGVYKCPLLIFLSNDELDHHDLRENIMRTDHLASQLGLIWEVDSGSYIRFVLSSEHSFLNQLIALKRKKNKVLVKEDIIRSWIDCHEQMIGLVYGRSIGLPLVPPSGLCELSLSSCSITDGALAVCLDGLASLRKLVLEKIMTLTTLPSEEVLQHLTELSSLSIYDCWCLRSLRGLRAATSLSCVDLISCPSLELACGAECLPLSLERLSIQNCVFAADFLCTDWPHMNDIVIRNCRSAGCLSVGSFTSVKRLSLECLPDLCVLEGLSSLQLDHLSLIDVPKLTPKFISQFRVQDSLHVSSPIILNDVLSAEASTVPESLTLEGSKEPFISFEESANFTSVRSLRFWDCQMISLPTNLKCFSNLKSLDIYGCPNISSLPDLPSSLQNISIWGCELLKDSCRSPGGESWPKIAHIRWKNFSDNKE</sequence>
<evidence type="ECO:0000256" key="1">
    <source>
        <dbReference type="ARBA" id="ARBA00022614"/>
    </source>
</evidence>
<evidence type="ECO:0000313" key="8">
    <source>
        <dbReference type="EMBL" id="VAH99734.1"/>
    </source>
</evidence>
<dbReference type="InterPro" id="IPR036388">
    <property type="entry name" value="WH-like_DNA-bd_sf"/>
</dbReference>
<dbReference type="Pfam" id="PF00931">
    <property type="entry name" value="NB-ARC"/>
    <property type="match status" value="1"/>
</dbReference>
<dbReference type="PANTHER" id="PTHR36766">
    <property type="entry name" value="PLANT BROAD-SPECTRUM MILDEW RESISTANCE PROTEIN RPW8"/>
    <property type="match status" value="1"/>
</dbReference>
<dbReference type="PANTHER" id="PTHR36766:SF60">
    <property type="entry name" value="NB-ARC DOMAIN-CONTAINING PROTEIN"/>
    <property type="match status" value="1"/>
</dbReference>
<dbReference type="GO" id="GO:0009626">
    <property type="term" value="P:plant-type hypersensitive response"/>
    <property type="evidence" value="ECO:0007669"/>
    <property type="project" value="UniProtKB-ARBA"/>
</dbReference>
<dbReference type="AlphaFoldDB" id="A0A9R0W5S3"/>
<dbReference type="Gene3D" id="3.80.10.10">
    <property type="entry name" value="Ribonuclease Inhibitor"/>
    <property type="match status" value="3"/>
</dbReference>
<dbReference type="Gene3D" id="1.10.10.10">
    <property type="entry name" value="Winged helix-like DNA-binding domain superfamily/Winged helix DNA-binding domain"/>
    <property type="match status" value="1"/>
</dbReference>
<feature type="domain" description="NB-ARC" evidence="4">
    <location>
        <begin position="1"/>
        <end position="121"/>
    </location>
</feature>